<evidence type="ECO:0000256" key="4">
    <source>
        <dbReference type="ARBA" id="ARBA00023136"/>
    </source>
</evidence>
<dbReference type="PANTHER" id="PTHR13315">
    <property type="entry name" value="METALLO PHOSPHOESTERASE RELATED"/>
    <property type="match status" value="1"/>
</dbReference>
<keyword evidence="4 6" id="KW-0472">Membrane</keyword>
<feature type="non-terminal residue" evidence="7">
    <location>
        <position position="1"/>
    </location>
</feature>
<feature type="transmembrane region" description="Helical" evidence="6">
    <location>
        <begin position="612"/>
        <end position="631"/>
    </location>
</feature>
<name>A0ABQ8BIH9_BRANA</name>
<dbReference type="PANTHER" id="PTHR13315:SF0">
    <property type="entry name" value="METALLOPHOSPHOESTERASE 1"/>
    <property type="match status" value="1"/>
</dbReference>
<dbReference type="Proteomes" id="UP000824890">
    <property type="component" value="Unassembled WGS sequence"/>
</dbReference>
<dbReference type="EMBL" id="JAGKQM010000011">
    <property type="protein sequence ID" value="KAH0904605.1"/>
    <property type="molecule type" value="Genomic_DNA"/>
</dbReference>
<keyword evidence="5" id="KW-0464">Manganese</keyword>
<evidence type="ECO:0000313" key="8">
    <source>
        <dbReference type="Proteomes" id="UP000824890"/>
    </source>
</evidence>
<keyword evidence="8" id="KW-1185">Reference proteome</keyword>
<dbReference type="InterPro" id="IPR033308">
    <property type="entry name" value="PGAP5/Cdc1/Ted1"/>
</dbReference>
<accession>A0ABQ8BIH9</accession>
<evidence type="ECO:0000256" key="1">
    <source>
        <dbReference type="ARBA" id="ARBA00001936"/>
    </source>
</evidence>
<keyword evidence="2" id="KW-0479">Metal-binding</keyword>
<keyword evidence="3" id="KW-0378">Hydrolase</keyword>
<proteinExistence type="predicted"/>
<reference evidence="7 8" key="1">
    <citation type="submission" date="2021-05" db="EMBL/GenBank/DDBJ databases">
        <title>Genome Assembly of Synthetic Allotetraploid Brassica napus Reveals Homoeologous Exchanges between Subgenomes.</title>
        <authorList>
            <person name="Davis J.T."/>
        </authorList>
    </citation>
    <scope>NUCLEOTIDE SEQUENCE [LARGE SCALE GENOMIC DNA]</scope>
    <source>
        <strain evidence="8">cv. Da-Ae</strain>
        <tissue evidence="7">Seedling</tissue>
    </source>
</reference>
<organism evidence="7 8">
    <name type="scientific">Brassica napus</name>
    <name type="common">Rape</name>
    <dbReference type="NCBI Taxonomy" id="3708"/>
    <lineage>
        <taxon>Eukaryota</taxon>
        <taxon>Viridiplantae</taxon>
        <taxon>Streptophyta</taxon>
        <taxon>Embryophyta</taxon>
        <taxon>Tracheophyta</taxon>
        <taxon>Spermatophyta</taxon>
        <taxon>Magnoliopsida</taxon>
        <taxon>eudicotyledons</taxon>
        <taxon>Gunneridae</taxon>
        <taxon>Pentapetalae</taxon>
        <taxon>rosids</taxon>
        <taxon>malvids</taxon>
        <taxon>Brassicales</taxon>
        <taxon>Brassicaceae</taxon>
        <taxon>Brassiceae</taxon>
        <taxon>Brassica</taxon>
    </lineage>
</organism>
<keyword evidence="6" id="KW-1133">Transmembrane helix</keyword>
<protein>
    <submittedName>
        <fullName evidence="7">Uncharacterized protein</fullName>
    </submittedName>
</protein>
<feature type="transmembrane region" description="Helical" evidence="6">
    <location>
        <begin position="128"/>
        <end position="148"/>
    </location>
</feature>
<keyword evidence="6" id="KW-0812">Transmembrane</keyword>
<evidence type="ECO:0000256" key="2">
    <source>
        <dbReference type="ARBA" id="ARBA00022723"/>
    </source>
</evidence>
<gene>
    <name evidence="7" type="ORF">HID58_044108</name>
</gene>
<evidence type="ECO:0000313" key="7">
    <source>
        <dbReference type="EMBL" id="KAH0904605.1"/>
    </source>
</evidence>
<evidence type="ECO:0000256" key="5">
    <source>
        <dbReference type="ARBA" id="ARBA00023211"/>
    </source>
</evidence>
<sequence>SDVKFTKVAIVAQFYTDINMRRSLSFLSNQTLFCFLVIISMVGRFSPRKSEPLSLLFSSQLWSRMIHENAENQLSSSHLNKMHALGTISWQQGDLYPSSTLLSVPNTVHQNSSGNMLHTQLCFLPRQLFIYMWCLSLVVLSLLALFLWPNLGISFLNNAAECVSNVVKLSFLSDARKRRTKMRTPCHKSDVRSKGGTSPQRKFISPINIHEINGTYYDGLGDTYVPFKGARIPLFPRAETMDPLIPNKEIVNLSSPIRLDKLVMFRSVTKLCGEVTFVDVTFVIYPMSSTCLLYYSKASRENLAILGADVSNFRHHYVCAIMPLDNSLVGKRKQKIHKLKWLSKWVRQENKLCAVWSLICHATVSHVDLSVDLIEVEFERVRSYLCFVAYSRCVVMSFRSCVVFVFKDMAEHRSVVVYLTIYSQLRWKHEDLKRRREAFVSKRKVEVLYSPQVGSGCLFMAIICWREIACESSNLLEYSNSTFQHVCAAAINFLIFSVFPSSSTKFSLVVWVLTRSPNHQLVCGVLISIFTTIQHRLPTKNAREILFADVTRCVFQVGSYESLLLDLFDRSLRLLHLKCLQVSHVFQIAESIFTSPLWVHKQILSLPPTLQIVPWSFFSATIFHLGFYCVIYNA</sequence>
<evidence type="ECO:0000256" key="3">
    <source>
        <dbReference type="ARBA" id="ARBA00022801"/>
    </source>
</evidence>
<comment type="caution">
    <text evidence="7">The sequence shown here is derived from an EMBL/GenBank/DDBJ whole genome shotgun (WGS) entry which is preliminary data.</text>
</comment>
<comment type="cofactor">
    <cofactor evidence="1">
        <name>Mn(2+)</name>
        <dbReference type="ChEBI" id="CHEBI:29035"/>
    </cofactor>
</comment>
<evidence type="ECO:0000256" key="6">
    <source>
        <dbReference type="SAM" id="Phobius"/>
    </source>
</evidence>